<dbReference type="Proteomes" id="UP000000600">
    <property type="component" value="Unassembled WGS sequence"/>
</dbReference>
<dbReference type="AlphaFoldDB" id="A0BQ15"/>
<reference evidence="1 2" key="1">
    <citation type="journal article" date="2006" name="Nature">
        <title>Global trends of whole-genome duplications revealed by the ciliate Paramecium tetraurelia.</title>
        <authorList>
            <consortium name="Genoscope"/>
            <person name="Aury J.-M."/>
            <person name="Jaillon O."/>
            <person name="Duret L."/>
            <person name="Noel B."/>
            <person name="Jubin C."/>
            <person name="Porcel B.M."/>
            <person name="Segurens B."/>
            <person name="Daubin V."/>
            <person name="Anthouard V."/>
            <person name="Aiach N."/>
            <person name="Arnaiz O."/>
            <person name="Billaut A."/>
            <person name="Beisson J."/>
            <person name="Blanc I."/>
            <person name="Bouhouche K."/>
            <person name="Camara F."/>
            <person name="Duharcourt S."/>
            <person name="Guigo R."/>
            <person name="Gogendeau D."/>
            <person name="Katinka M."/>
            <person name="Keller A.-M."/>
            <person name="Kissmehl R."/>
            <person name="Klotz C."/>
            <person name="Koll F."/>
            <person name="Le Moue A."/>
            <person name="Lepere C."/>
            <person name="Malinsky S."/>
            <person name="Nowacki M."/>
            <person name="Nowak J.K."/>
            <person name="Plattner H."/>
            <person name="Poulain J."/>
            <person name="Ruiz F."/>
            <person name="Serrano V."/>
            <person name="Zagulski M."/>
            <person name="Dessen P."/>
            <person name="Betermier M."/>
            <person name="Weissenbach J."/>
            <person name="Scarpelli C."/>
            <person name="Schachter V."/>
            <person name="Sperling L."/>
            <person name="Meyer E."/>
            <person name="Cohen J."/>
            <person name="Wincker P."/>
        </authorList>
    </citation>
    <scope>NUCLEOTIDE SEQUENCE [LARGE SCALE GENOMIC DNA]</scope>
    <source>
        <strain evidence="1 2">Stock d4-2</strain>
    </source>
</reference>
<dbReference type="OrthoDB" id="306861at2759"/>
<dbReference type="GeneID" id="5013814"/>
<gene>
    <name evidence="1" type="ORF">GSPATT00005383001</name>
</gene>
<sequence length="335" mass="40051">MTFQKAFVIASFKYQSFILIFTSHEYITNFDFLIQPSVVLKDKEYQNGAQAHNQIEKLAYLTKQSYIGSSQLDCPDLIKQEDKLYKITYLKRVAESDQKSRYKCQTLGALLIDKLLKKSQILERKYNNEFFECRLSFLNQKTETQKECYLEYDQIMNFYDQLPLEIITEKNRNQFQNTIKNPYECWNFQFTQGRLVGIIKKMNYDFLRLMGINEEILDVYIQNENQIPMCCDIQQFIRLRDGIYYNSSLINFQGEIFESQIEIKKFLQTNSCVQISNYFIYFIYNCDRSKLNVNKIENNYLTYFQQSTLPLLSQISIHKSRITKPCNIKPIRDFQ</sequence>
<keyword evidence="2" id="KW-1185">Reference proteome</keyword>
<protein>
    <submittedName>
        <fullName evidence="1">Uncharacterized protein</fullName>
    </submittedName>
</protein>
<evidence type="ECO:0000313" key="2">
    <source>
        <dbReference type="Proteomes" id="UP000000600"/>
    </source>
</evidence>
<organism evidence="1 2">
    <name type="scientific">Paramecium tetraurelia</name>
    <dbReference type="NCBI Taxonomy" id="5888"/>
    <lineage>
        <taxon>Eukaryota</taxon>
        <taxon>Sar</taxon>
        <taxon>Alveolata</taxon>
        <taxon>Ciliophora</taxon>
        <taxon>Intramacronucleata</taxon>
        <taxon>Oligohymenophorea</taxon>
        <taxon>Peniculida</taxon>
        <taxon>Parameciidae</taxon>
        <taxon>Paramecium</taxon>
    </lineage>
</organism>
<dbReference type="KEGG" id="ptm:GSPATT00005383001"/>
<dbReference type="OMA" id="CCDIQQF"/>
<accession>A0BQ15</accession>
<dbReference type="HOGENOM" id="CLU_071732_0_0_1"/>
<dbReference type="RefSeq" id="XP_001428030.1">
    <property type="nucleotide sequence ID" value="XM_001427993.1"/>
</dbReference>
<dbReference type="InParanoid" id="A0BQ15"/>
<name>A0BQ15_PARTE</name>
<proteinExistence type="predicted"/>
<evidence type="ECO:0000313" key="1">
    <source>
        <dbReference type="EMBL" id="CAK60632.1"/>
    </source>
</evidence>
<dbReference type="EMBL" id="CT868008">
    <property type="protein sequence ID" value="CAK60632.1"/>
    <property type="molecule type" value="Genomic_DNA"/>
</dbReference>